<evidence type="ECO:0000313" key="2">
    <source>
        <dbReference type="Proteomes" id="UP000006228"/>
    </source>
</evidence>
<sequence>MKYLTVDGMFSGTGIRDSVEGGYLKPEILGLSTELKNKISDWLSRYEDEHYEQYEDDSIVARLDAEGVEICNLLKSELPHSKVEYYSTAKMKKVIID</sequence>
<dbReference type="EMBL" id="AEVT01000112">
    <property type="protein sequence ID" value="EGA68246.1"/>
    <property type="molecule type" value="Genomic_DNA"/>
</dbReference>
<dbReference type="OrthoDB" id="7063672at2"/>
<comment type="caution">
    <text evidence="1">The sequence shown here is derived from an EMBL/GenBank/DDBJ whole genome shotgun (WGS) entry which is preliminary data.</text>
</comment>
<dbReference type="GeneID" id="95571273"/>
<reference evidence="1 2" key="1">
    <citation type="journal article" date="2012" name="Int. J. Syst. Evol. Microbiol.">
        <title>Vibrio caribbeanicus sp. nov., isolated from the marine sponge Scleritoderma cyanea.</title>
        <authorList>
            <person name="Hoffmann M."/>
            <person name="Monday S.R."/>
            <person name="Allard M.W."/>
            <person name="Strain E.A."/>
            <person name="Whittaker P."/>
            <person name="Naum M."/>
            <person name="McCarthy P.J."/>
            <person name="Lopez J.V."/>
            <person name="Fischer M."/>
            <person name="Brown E.W."/>
        </authorList>
    </citation>
    <scope>NUCLEOTIDE SEQUENCE [LARGE SCALE GENOMIC DNA]</scope>
    <source>
        <strain evidence="2">DSMZ 21326</strain>
    </source>
</reference>
<dbReference type="Proteomes" id="UP000006228">
    <property type="component" value="Unassembled WGS sequence"/>
</dbReference>
<proteinExistence type="predicted"/>
<dbReference type="RefSeq" id="WP_008081030.1">
    <property type="nucleotide sequence ID" value="NZ_AEVT01000112.1"/>
</dbReference>
<evidence type="ECO:0000313" key="1">
    <source>
        <dbReference type="EMBL" id="EGA68246.1"/>
    </source>
</evidence>
<protein>
    <submittedName>
        <fullName evidence="1">Uncharacterized protein</fullName>
    </submittedName>
</protein>
<gene>
    <name evidence="1" type="ORF">VISI1226_03985</name>
</gene>
<name>E8MCK3_PHOS4</name>
<organism evidence="1 2">
    <name type="scientific">Vibrio sinaloensis DSM 21326</name>
    <dbReference type="NCBI Taxonomy" id="945550"/>
    <lineage>
        <taxon>Bacteria</taxon>
        <taxon>Pseudomonadati</taxon>
        <taxon>Pseudomonadota</taxon>
        <taxon>Gammaproteobacteria</taxon>
        <taxon>Vibrionales</taxon>
        <taxon>Vibrionaceae</taxon>
        <taxon>Vibrio</taxon>
        <taxon>Vibrio oreintalis group</taxon>
    </lineage>
</organism>
<dbReference type="AlphaFoldDB" id="E8MCK3"/>
<accession>E8MCK3</accession>